<dbReference type="EMBL" id="LAZR01024614">
    <property type="protein sequence ID" value="KKL74547.1"/>
    <property type="molecule type" value="Genomic_DNA"/>
</dbReference>
<evidence type="ECO:0000313" key="1">
    <source>
        <dbReference type="EMBL" id="KKL74547.1"/>
    </source>
</evidence>
<accession>A0A0F9HHD4</accession>
<organism evidence="1">
    <name type="scientific">marine sediment metagenome</name>
    <dbReference type="NCBI Taxonomy" id="412755"/>
    <lineage>
        <taxon>unclassified sequences</taxon>
        <taxon>metagenomes</taxon>
        <taxon>ecological metagenomes</taxon>
    </lineage>
</organism>
<gene>
    <name evidence="1" type="ORF">LCGC14_2063790</name>
</gene>
<sequence length="178" mass="21164">MIKILSITVYDANNSDRIHYEAFKDKQFDSQTSLLGWVHWIERVWTEIKGFDCKAYTIRRSKPKVELDKNNVLINTAIVMGVNIDDVLSQSRKRIHVDVRKTACMILIDADYMPREIEKELPFKNRIIYTYREKMEDRLAMEPGYEAKYLEIRRKVMDMTTNLKSVNDKIQNHLMKTK</sequence>
<comment type="caution">
    <text evidence="1">The sequence shown here is derived from an EMBL/GenBank/DDBJ whole genome shotgun (WGS) entry which is preliminary data.</text>
</comment>
<reference evidence="1" key="1">
    <citation type="journal article" date="2015" name="Nature">
        <title>Complex archaea that bridge the gap between prokaryotes and eukaryotes.</title>
        <authorList>
            <person name="Spang A."/>
            <person name="Saw J.H."/>
            <person name="Jorgensen S.L."/>
            <person name="Zaremba-Niedzwiedzka K."/>
            <person name="Martijn J."/>
            <person name="Lind A.E."/>
            <person name="van Eijk R."/>
            <person name="Schleper C."/>
            <person name="Guy L."/>
            <person name="Ettema T.J."/>
        </authorList>
    </citation>
    <scope>NUCLEOTIDE SEQUENCE</scope>
</reference>
<name>A0A0F9HHD4_9ZZZZ</name>
<dbReference type="AlphaFoldDB" id="A0A0F9HHD4"/>
<proteinExistence type="predicted"/>
<protein>
    <submittedName>
        <fullName evidence="1">Uncharacterized protein</fullName>
    </submittedName>
</protein>